<evidence type="ECO:0000256" key="1">
    <source>
        <dbReference type="SAM" id="Phobius"/>
    </source>
</evidence>
<gene>
    <name evidence="2" type="ORF">EIM92_02115</name>
</gene>
<keyword evidence="1" id="KW-1133">Transmembrane helix</keyword>
<accession>A0A3Q8S3L1</accession>
<protein>
    <recommendedName>
        <fullName evidence="4">DUF3955 domain-containing protein</fullName>
    </recommendedName>
</protein>
<dbReference type="Proteomes" id="UP000273145">
    <property type="component" value="Chromosome"/>
</dbReference>
<organism evidence="2 3">
    <name type="scientific">Paenibacillus lentus</name>
    <dbReference type="NCBI Taxonomy" id="1338368"/>
    <lineage>
        <taxon>Bacteria</taxon>
        <taxon>Bacillati</taxon>
        <taxon>Bacillota</taxon>
        <taxon>Bacilli</taxon>
        <taxon>Bacillales</taxon>
        <taxon>Paenibacillaceae</taxon>
        <taxon>Paenibacillus</taxon>
    </lineage>
</organism>
<dbReference type="RefSeq" id="WP_125081265.1">
    <property type="nucleotide sequence ID" value="NZ_CP034248.1"/>
</dbReference>
<dbReference type="KEGG" id="plen:EIM92_02115"/>
<keyword evidence="1" id="KW-0812">Transmembrane</keyword>
<dbReference type="EMBL" id="CP034248">
    <property type="protein sequence ID" value="AZK45136.1"/>
    <property type="molecule type" value="Genomic_DNA"/>
</dbReference>
<proteinExistence type="predicted"/>
<dbReference type="AlphaFoldDB" id="A0A3Q8S3L1"/>
<name>A0A3Q8S3L1_9BACL</name>
<keyword evidence="3" id="KW-1185">Reference proteome</keyword>
<reference evidence="2 3" key="1">
    <citation type="submission" date="2018-11" db="EMBL/GenBank/DDBJ databases">
        <title>Genome sequencing of Paenibacillus lentus DSM25539(T).</title>
        <authorList>
            <person name="Kook J.-K."/>
            <person name="Park S.-N."/>
            <person name="Lim Y.K."/>
        </authorList>
    </citation>
    <scope>NUCLEOTIDE SEQUENCE [LARGE SCALE GENOMIC DNA]</scope>
    <source>
        <strain evidence="2 3">DSM 25539</strain>
    </source>
</reference>
<keyword evidence="1" id="KW-0472">Membrane</keyword>
<evidence type="ECO:0008006" key="4">
    <source>
        <dbReference type="Google" id="ProtNLM"/>
    </source>
</evidence>
<evidence type="ECO:0000313" key="3">
    <source>
        <dbReference type="Proteomes" id="UP000273145"/>
    </source>
</evidence>
<dbReference type="OrthoDB" id="2885479at2"/>
<evidence type="ECO:0000313" key="2">
    <source>
        <dbReference type="EMBL" id="AZK45136.1"/>
    </source>
</evidence>
<sequence>MKQVLLGSTLCLSGVVLYGMSLIAASIYTKYGAIHTKDFGNQMLGSFPIVLSIILFIAGIVISTIGLRKDS</sequence>
<feature type="transmembrane region" description="Helical" evidence="1">
    <location>
        <begin position="49"/>
        <end position="67"/>
    </location>
</feature>